<dbReference type="SUPFAM" id="SSF46785">
    <property type="entry name" value="Winged helix' DNA-binding domain"/>
    <property type="match status" value="1"/>
</dbReference>
<evidence type="ECO:0000313" key="2">
    <source>
        <dbReference type="EMBL" id="SDT15867.1"/>
    </source>
</evidence>
<accession>A0A1H1Y381</accession>
<proteinExistence type="predicted"/>
<dbReference type="InterPro" id="IPR051797">
    <property type="entry name" value="TrmB-like"/>
</dbReference>
<dbReference type="InterPro" id="IPR036388">
    <property type="entry name" value="WH-like_DNA-bd_sf"/>
</dbReference>
<dbReference type="AlphaFoldDB" id="A0A1H1Y381"/>
<dbReference type="InterPro" id="IPR002831">
    <property type="entry name" value="Tscrpt_reg_TrmB_N"/>
</dbReference>
<dbReference type="CDD" id="cd09124">
    <property type="entry name" value="PLDc_like_TrmB_middle"/>
    <property type="match status" value="1"/>
</dbReference>
<dbReference type="Pfam" id="PF01978">
    <property type="entry name" value="TrmB"/>
    <property type="match status" value="1"/>
</dbReference>
<protein>
    <submittedName>
        <fullName evidence="2">Sugar-specific transcriptional regulator TrmB</fullName>
    </submittedName>
</protein>
<evidence type="ECO:0000313" key="3">
    <source>
        <dbReference type="Proteomes" id="UP000198983"/>
    </source>
</evidence>
<dbReference type="Gene3D" id="1.10.10.10">
    <property type="entry name" value="Winged helix-like DNA-binding domain superfamily/Winged helix DNA-binding domain"/>
    <property type="match status" value="1"/>
</dbReference>
<sequence>MIDELVRVGFSSQEARVYVAALRQPSATGYELAKLAGLQRANVYQVLASLTERGVVEQVGDAPARFLAQPPAQVLGRIKHETARRCDALVADLAALSGPAQPTAFWSLKGRESVIERAGALVADAHDRVAVCLWADDLDWLGAPLRAAARSGCHVVVNVFGDVPVDFGEVYRHEPPAKTVGGHLLTLAVDSTTALIASLDEPAAAVHTEHPALLRVVEKLIRDEAYLAAIYDQLRPQLEETFGPHLVDLRSRLLPAEQASALLSVVGFGAGAPVVEELLPPE</sequence>
<dbReference type="Proteomes" id="UP000198983">
    <property type="component" value="Chromosome I"/>
</dbReference>
<gene>
    <name evidence="2" type="ORF">SAMN04489717_5269</name>
</gene>
<name>A0A1H1Y381_9ACTN</name>
<keyword evidence="3" id="KW-1185">Reference proteome</keyword>
<feature type="domain" description="Transcription regulator TrmB N-terminal" evidence="1">
    <location>
        <begin position="7"/>
        <end position="71"/>
    </location>
</feature>
<dbReference type="InterPro" id="IPR036390">
    <property type="entry name" value="WH_DNA-bd_sf"/>
</dbReference>
<dbReference type="PANTHER" id="PTHR34293">
    <property type="entry name" value="HTH-TYPE TRANSCRIPTIONAL REGULATOR TRMBL2"/>
    <property type="match status" value="1"/>
</dbReference>
<reference evidence="2 3" key="1">
    <citation type="submission" date="2016-10" db="EMBL/GenBank/DDBJ databases">
        <authorList>
            <person name="de Groot N.N."/>
        </authorList>
    </citation>
    <scope>NUCLEOTIDE SEQUENCE [LARGE SCALE GENOMIC DNA]</scope>
    <source>
        <strain evidence="2 3">DSM 22024</strain>
    </source>
</reference>
<organism evidence="2 3">
    <name type="scientific">Actinopolymorpha singaporensis</name>
    <dbReference type="NCBI Taxonomy" id="117157"/>
    <lineage>
        <taxon>Bacteria</taxon>
        <taxon>Bacillati</taxon>
        <taxon>Actinomycetota</taxon>
        <taxon>Actinomycetes</taxon>
        <taxon>Propionibacteriales</taxon>
        <taxon>Actinopolymorphaceae</taxon>
        <taxon>Actinopolymorpha</taxon>
    </lineage>
</organism>
<dbReference type="OrthoDB" id="1493540at2"/>
<dbReference type="EMBL" id="LT629732">
    <property type="protein sequence ID" value="SDT15867.1"/>
    <property type="molecule type" value="Genomic_DNA"/>
</dbReference>
<dbReference type="STRING" id="117157.SAMN04489717_5269"/>
<dbReference type="PANTHER" id="PTHR34293:SF1">
    <property type="entry name" value="HTH-TYPE TRANSCRIPTIONAL REGULATOR TRMBL2"/>
    <property type="match status" value="1"/>
</dbReference>
<evidence type="ECO:0000259" key="1">
    <source>
        <dbReference type="Pfam" id="PF01978"/>
    </source>
</evidence>
<dbReference type="RefSeq" id="WP_092656198.1">
    <property type="nucleotide sequence ID" value="NZ_LT629732.1"/>
</dbReference>